<comment type="subcellular location">
    <subcellularLocation>
        <location evidence="1">Membrane</location>
        <topology evidence="1">Multi-pass membrane protein</topology>
    </subcellularLocation>
</comment>
<dbReference type="GO" id="GO:0016020">
    <property type="term" value="C:membrane"/>
    <property type="evidence" value="ECO:0007669"/>
    <property type="project" value="UniProtKB-SubCell"/>
</dbReference>
<feature type="transmembrane region" description="Helical" evidence="5">
    <location>
        <begin position="297"/>
        <end position="315"/>
    </location>
</feature>
<accession>A0A1Y3PNU5</accession>
<feature type="transmembrane region" description="Helical" evidence="5">
    <location>
        <begin position="198"/>
        <end position="215"/>
    </location>
</feature>
<feature type="transmembrane region" description="Helical" evidence="5">
    <location>
        <begin position="12"/>
        <end position="28"/>
    </location>
</feature>
<dbReference type="InterPro" id="IPR051533">
    <property type="entry name" value="WaaL-like"/>
</dbReference>
<keyword evidence="2 5" id="KW-0812">Transmembrane</keyword>
<evidence type="ECO:0000256" key="2">
    <source>
        <dbReference type="ARBA" id="ARBA00022692"/>
    </source>
</evidence>
<dbReference type="InterPro" id="IPR007016">
    <property type="entry name" value="O-antigen_ligase-rel_domated"/>
</dbReference>
<dbReference type="PANTHER" id="PTHR37422">
    <property type="entry name" value="TEICHURONIC ACID BIOSYNTHESIS PROTEIN TUAE"/>
    <property type="match status" value="1"/>
</dbReference>
<dbReference type="Gene3D" id="1.25.40.10">
    <property type="entry name" value="Tetratricopeptide repeat domain"/>
    <property type="match status" value="1"/>
</dbReference>
<feature type="transmembrane region" description="Helical" evidence="5">
    <location>
        <begin position="492"/>
        <end position="509"/>
    </location>
</feature>
<feature type="domain" description="O-antigen ligase-related" evidence="6">
    <location>
        <begin position="207"/>
        <end position="446"/>
    </location>
</feature>
<feature type="transmembrane region" description="Helical" evidence="5">
    <location>
        <begin position="48"/>
        <end position="66"/>
    </location>
</feature>
<feature type="transmembrane region" description="Helical" evidence="5">
    <location>
        <begin position="469"/>
        <end position="486"/>
    </location>
</feature>
<evidence type="ECO:0000259" key="6">
    <source>
        <dbReference type="Pfam" id="PF04932"/>
    </source>
</evidence>
<sequence>MSKQKTDFSVTQWAALFGMAVFFFYMPYRKGLFNGSTFGYDYPIYEAQLFLFIVFLVALANVARRLKYDSTEFLFGIGMLLMPLIYWLSSFQAVSYHNAVMMVFIYALYATFFLTAVSLVTNKWTRITTELIVFLSGYAIVVTGLLAATGQVSLKDSIWFTSGTYRLTSVFQYSNTYAGFLLAYFLAAAFAVVNARRTITACFHALMLVPIWISFMLTYSRGALILVPILVLIILVFLRPDRQITYLGTMAVSVAASFAILNPYTENYIGIAKRVMPKSAEENPYILPFRDPAVLKAWGMLLAASVAAALCIWAIRAAQPWLERRLARWTERGFSAFILPIAGALFGLLAAVTLFGTGIAGKILPRSIADRIANINFRQHSVLERLTFYKDALKLSADYPLLGAGGGGWSALFEKYQNNPYYSRQTHSYFFQTLVEVGWIGAIVLLVLIGGILLFYLHHYWRERKEQPGHFIFFILAFSILAHSMIDFDMSFVYIGALVFFSLGVLGAIYRDRLSMPRLSVLNRGYRRYIYPAILGILTFVLLAQVFQEYVANGFYRQALHMASMERRTLQELLVTLDNAIANSPAHPEYAYTKIDWLSQAFLQTGDRSYAEKAKAEIRRIKSYEPYDRQILLAEYRNHKDLEEYKEAVAVLEEGISKFPWDIKFYEAAVMEYAVNGKGLLESDPAAAEQYFDRGLELYGEVLRRIDMLGDLPEEQLQGRDYRVTPFLRQAVGQIYYARGQYEEAVEILAPLKDSDLQDPYIRIGIRHYLASLERMERTDEALKNRLFKADPNERKELQNLLQKAK</sequence>
<dbReference type="AlphaFoldDB" id="A0A1Y3PNU5"/>
<evidence type="ECO:0000256" key="4">
    <source>
        <dbReference type="ARBA" id="ARBA00023136"/>
    </source>
</evidence>
<organism evidence="7 8">
    <name type="scientific">Bacillus thermozeamaize</name>
    <dbReference type="NCBI Taxonomy" id="230954"/>
    <lineage>
        <taxon>Bacteria</taxon>
        <taxon>Bacillati</taxon>
        <taxon>Bacillota</taxon>
        <taxon>Bacilli</taxon>
        <taxon>Bacillales</taxon>
        <taxon>Bacillaceae</taxon>
        <taxon>Bacillus</taxon>
    </lineage>
</organism>
<name>A0A1Y3PNU5_9BACI</name>
<feature type="transmembrane region" description="Helical" evidence="5">
    <location>
        <begin position="221"/>
        <end position="238"/>
    </location>
</feature>
<dbReference type="Proteomes" id="UP000196475">
    <property type="component" value="Unassembled WGS sequence"/>
</dbReference>
<dbReference type="SUPFAM" id="SSF48452">
    <property type="entry name" value="TPR-like"/>
    <property type="match status" value="1"/>
</dbReference>
<evidence type="ECO:0000313" key="7">
    <source>
        <dbReference type="EMBL" id="OUM89000.1"/>
    </source>
</evidence>
<dbReference type="InterPro" id="IPR011990">
    <property type="entry name" value="TPR-like_helical_dom_sf"/>
</dbReference>
<feature type="transmembrane region" description="Helical" evidence="5">
    <location>
        <begin position="245"/>
        <end position="264"/>
    </location>
</feature>
<reference evidence="8" key="1">
    <citation type="submission" date="2016-06" db="EMBL/GenBank/DDBJ databases">
        <authorList>
            <person name="Nascimento L."/>
            <person name="Pereira R.V."/>
            <person name="Martins L.F."/>
            <person name="Quaggio R.B."/>
            <person name="Silva A.M."/>
            <person name="Setubal J.C."/>
        </authorList>
    </citation>
    <scope>NUCLEOTIDE SEQUENCE [LARGE SCALE GENOMIC DNA]</scope>
</reference>
<evidence type="ECO:0000256" key="1">
    <source>
        <dbReference type="ARBA" id="ARBA00004141"/>
    </source>
</evidence>
<proteinExistence type="predicted"/>
<feature type="transmembrane region" description="Helical" evidence="5">
    <location>
        <begin position="99"/>
        <end position="120"/>
    </location>
</feature>
<evidence type="ECO:0000313" key="8">
    <source>
        <dbReference type="Proteomes" id="UP000196475"/>
    </source>
</evidence>
<feature type="transmembrane region" description="Helical" evidence="5">
    <location>
        <begin position="174"/>
        <end position="193"/>
    </location>
</feature>
<feature type="transmembrane region" description="Helical" evidence="5">
    <location>
        <begin position="132"/>
        <end position="154"/>
    </location>
</feature>
<keyword evidence="3 5" id="KW-1133">Transmembrane helix</keyword>
<feature type="transmembrane region" description="Helical" evidence="5">
    <location>
        <begin position="73"/>
        <end position="93"/>
    </location>
</feature>
<gene>
    <name evidence="7" type="ORF">BAA01_10315</name>
</gene>
<evidence type="ECO:0000256" key="3">
    <source>
        <dbReference type="ARBA" id="ARBA00022989"/>
    </source>
</evidence>
<dbReference type="EMBL" id="LZRT01000054">
    <property type="protein sequence ID" value="OUM89000.1"/>
    <property type="molecule type" value="Genomic_DNA"/>
</dbReference>
<feature type="transmembrane region" description="Helical" evidence="5">
    <location>
        <begin position="336"/>
        <end position="360"/>
    </location>
</feature>
<protein>
    <recommendedName>
        <fullName evidence="6">O-antigen ligase-related domain-containing protein</fullName>
    </recommendedName>
</protein>
<comment type="caution">
    <text evidence="7">The sequence shown here is derived from an EMBL/GenBank/DDBJ whole genome shotgun (WGS) entry which is preliminary data.</text>
</comment>
<keyword evidence="4 5" id="KW-0472">Membrane</keyword>
<feature type="transmembrane region" description="Helical" evidence="5">
    <location>
        <begin position="437"/>
        <end position="457"/>
    </location>
</feature>
<feature type="transmembrane region" description="Helical" evidence="5">
    <location>
        <begin position="529"/>
        <end position="547"/>
    </location>
</feature>
<dbReference type="PANTHER" id="PTHR37422:SF13">
    <property type="entry name" value="LIPOPOLYSACCHARIDE BIOSYNTHESIS PROTEIN PA4999-RELATED"/>
    <property type="match status" value="1"/>
</dbReference>
<dbReference type="Pfam" id="PF04932">
    <property type="entry name" value="Wzy_C"/>
    <property type="match status" value="1"/>
</dbReference>
<evidence type="ECO:0000256" key="5">
    <source>
        <dbReference type="SAM" id="Phobius"/>
    </source>
</evidence>